<protein>
    <submittedName>
        <fullName evidence="1">Reverse transcriptase</fullName>
    </submittedName>
</protein>
<comment type="caution">
    <text evidence="1">The sequence shown here is derived from an EMBL/GenBank/DDBJ whole genome shotgun (WGS) entry which is preliminary data.</text>
</comment>
<sequence length="151" mass="17385">MGLKPKRFQSLSIRKGKLDEDVRFKVASQDITRINEDYLKSLVRLYDSFLKHYIKLKCNCPKSTKCRVSFWPFVVYETSTSTMELKEAKINMFSGRVLPGLTDVSKFCRKTKLRLSLKAKIEKCKCGNAKLMNVRRLRGSSSEIHSAPAKN</sequence>
<organism evidence="1 2">
    <name type="scientific">Plakobranchus ocellatus</name>
    <dbReference type="NCBI Taxonomy" id="259542"/>
    <lineage>
        <taxon>Eukaryota</taxon>
        <taxon>Metazoa</taxon>
        <taxon>Spiralia</taxon>
        <taxon>Lophotrochozoa</taxon>
        <taxon>Mollusca</taxon>
        <taxon>Gastropoda</taxon>
        <taxon>Heterobranchia</taxon>
        <taxon>Euthyneura</taxon>
        <taxon>Panpulmonata</taxon>
        <taxon>Sacoglossa</taxon>
        <taxon>Placobranchoidea</taxon>
        <taxon>Plakobranchidae</taxon>
        <taxon>Plakobranchus</taxon>
    </lineage>
</organism>
<name>A0AAV4DQS7_9GAST</name>
<keyword evidence="2" id="KW-1185">Reference proteome</keyword>
<evidence type="ECO:0000313" key="1">
    <source>
        <dbReference type="EMBL" id="GFO46410.1"/>
    </source>
</evidence>
<reference evidence="1 2" key="1">
    <citation type="journal article" date="2021" name="Elife">
        <title>Chloroplast acquisition without the gene transfer in kleptoplastic sea slugs, Plakobranchus ocellatus.</title>
        <authorList>
            <person name="Maeda T."/>
            <person name="Takahashi S."/>
            <person name="Yoshida T."/>
            <person name="Shimamura S."/>
            <person name="Takaki Y."/>
            <person name="Nagai Y."/>
            <person name="Toyoda A."/>
            <person name="Suzuki Y."/>
            <person name="Arimoto A."/>
            <person name="Ishii H."/>
            <person name="Satoh N."/>
            <person name="Nishiyama T."/>
            <person name="Hasebe M."/>
            <person name="Maruyama T."/>
            <person name="Minagawa J."/>
            <person name="Obokata J."/>
            <person name="Shigenobu S."/>
        </authorList>
    </citation>
    <scope>NUCLEOTIDE SEQUENCE [LARGE SCALE GENOMIC DNA]</scope>
</reference>
<dbReference type="Proteomes" id="UP000735302">
    <property type="component" value="Unassembled WGS sequence"/>
</dbReference>
<dbReference type="EMBL" id="BLXT01008183">
    <property type="protein sequence ID" value="GFO46410.1"/>
    <property type="molecule type" value="Genomic_DNA"/>
</dbReference>
<dbReference type="GO" id="GO:0003964">
    <property type="term" value="F:RNA-directed DNA polymerase activity"/>
    <property type="evidence" value="ECO:0007669"/>
    <property type="project" value="UniProtKB-KW"/>
</dbReference>
<proteinExistence type="predicted"/>
<keyword evidence="1" id="KW-0808">Transferase</keyword>
<dbReference type="AlphaFoldDB" id="A0AAV4DQS7"/>
<accession>A0AAV4DQS7</accession>
<gene>
    <name evidence="1" type="ORF">PoB_007291500</name>
</gene>
<evidence type="ECO:0000313" key="2">
    <source>
        <dbReference type="Proteomes" id="UP000735302"/>
    </source>
</evidence>
<keyword evidence="1" id="KW-0548">Nucleotidyltransferase</keyword>
<keyword evidence="1" id="KW-0695">RNA-directed DNA polymerase</keyword>